<dbReference type="Proteomes" id="UP000276215">
    <property type="component" value="Unassembled WGS sequence"/>
</dbReference>
<evidence type="ECO:0000313" key="2">
    <source>
        <dbReference type="EMBL" id="RPA94762.1"/>
    </source>
</evidence>
<feature type="chain" id="PRO_5018138524" description="Ubiquitin 3 binding protein But2 C-terminal domain-containing protein" evidence="1">
    <location>
        <begin position="18"/>
        <end position="183"/>
    </location>
</feature>
<dbReference type="EMBL" id="ML120433">
    <property type="protein sequence ID" value="RPA94762.1"/>
    <property type="molecule type" value="Genomic_DNA"/>
</dbReference>
<keyword evidence="1" id="KW-0732">Signal</keyword>
<protein>
    <recommendedName>
        <fullName evidence="4">Ubiquitin 3 binding protein But2 C-terminal domain-containing protein</fullName>
    </recommendedName>
</protein>
<sequence>MHFSISLLMFFPLAAWCAPSAEGPTAPAPAPPPALSSPAPGGIVGAFTPPGKQEVVQTYYTNHDNKNISATVEFKCAVTPASAQLKDVGMISTDYITKAASTFVIPKGAPNTCVPLDEKKGLSAAKLEACGNDAKVMYPEVGKALQKFMTWCIKPFDNVPYVGGTMEFMADGKAAFTIKVNKA</sequence>
<gene>
    <name evidence="2" type="ORF">L873DRAFT_1792685</name>
</gene>
<dbReference type="AlphaFoldDB" id="A0A3N4J900"/>
<dbReference type="OrthoDB" id="10419705at2759"/>
<organism evidence="2 3">
    <name type="scientific">Choiromyces venosus 120613-1</name>
    <dbReference type="NCBI Taxonomy" id="1336337"/>
    <lineage>
        <taxon>Eukaryota</taxon>
        <taxon>Fungi</taxon>
        <taxon>Dikarya</taxon>
        <taxon>Ascomycota</taxon>
        <taxon>Pezizomycotina</taxon>
        <taxon>Pezizomycetes</taxon>
        <taxon>Pezizales</taxon>
        <taxon>Tuberaceae</taxon>
        <taxon>Choiromyces</taxon>
    </lineage>
</organism>
<evidence type="ECO:0000256" key="1">
    <source>
        <dbReference type="SAM" id="SignalP"/>
    </source>
</evidence>
<reference evidence="2 3" key="1">
    <citation type="journal article" date="2018" name="Nat. Ecol. Evol.">
        <title>Pezizomycetes genomes reveal the molecular basis of ectomycorrhizal truffle lifestyle.</title>
        <authorList>
            <person name="Murat C."/>
            <person name="Payen T."/>
            <person name="Noel B."/>
            <person name="Kuo A."/>
            <person name="Morin E."/>
            <person name="Chen J."/>
            <person name="Kohler A."/>
            <person name="Krizsan K."/>
            <person name="Balestrini R."/>
            <person name="Da Silva C."/>
            <person name="Montanini B."/>
            <person name="Hainaut M."/>
            <person name="Levati E."/>
            <person name="Barry K.W."/>
            <person name="Belfiori B."/>
            <person name="Cichocki N."/>
            <person name="Clum A."/>
            <person name="Dockter R.B."/>
            <person name="Fauchery L."/>
            <person name="Guy J."/>
            <person name="Iotti M."/>
            <person name="Le Tacon F."/>
            <person name="Lindquist E.A."/>
            <person name="Lipzen A."/>
            <person name="Malagnac F."/>
            <person name="Mello A."/>
            <person name="Molinier V."/>
            <person name="Miyauchi S."/>
            <person name="Poulain J."/>
            <person name="Riccioni C."/>
            <person name="Rubini A."/>
            <person name="Sitrit Y."/>
            <person name="Splivallo R."/>
            <person name="Traeger S."/>
            <person name="Wang M."/>
            <person name="Zifcakova L."/>
            <person name="Wipf D."/>
            <person name="Zambonelli A."/>
            <person name="Paolocci F."/>
            <person name="Nowrousian M."/>
            <person name="Ottonello S."/>
            <person name="Baldrian P."/>
            <person name="Spatafora J.W."/>
            <person name="Henrissat B."/>
            <person name="Nagy L.G."/>
            <person name="Aury J.M."/>
            <person name="Wincker P."/>
            <person name="Grigoriev I.V."/>
            <person name="Bonfante P."/>
            <person name="Martin F.M."/>
        </authorList>
    </citation>
    <scope>NUCLEOTIDE SEQUENCE [LARGE SCALE GENOMIC DNA]</scope>
    <source>
        <strain evidence="2 3">120613-1</strain>
    </source>
</reference>
<accession>A0A3N4J900</accession>
<name>A0A3N4J900_9PEZI</name>
<evidence type="ECO:0000313" key="3">
    <source>
        <dbReference type="Proteomes" id="UP000276215"/>
    </source>
</evidence>
<keyword evidence="3" id="KW-1185">Reference proteome</keyword>
<feature type="signal peptide" evidence="1">
    <location>
        <begin position="1"/>
        <end position="17"/>
    </location>
</feature>
<evidence type="ECO:0008006" key="4">
    <source>
        <dbReference type="Google" id="ProtNLM"/>
    </source>
</evidence>
<proteinExistence type="predicted"/>